<evidence type="ECO:0000259" key="2">
    <source>
        <dbReference type="Pfam" id="PF05876"/>
    </source>
</evidence>
<dbReference type="Pfam" id="PF20454">
    <property type="entry name" value="GpA_nuclease"/>
    <property type="match status" value="1"/>
</dbReference>
<evidence type="ECO:0000256" key="1">
    <source>
        <dbReference type="SAM" id="MobiDB-lite"/>
    </source>
</evidence>
<feature type="domain" description="Terminase large subunit GpA endonuclease" evidence="3">
    <location>
        <begin position="303"/>
        <end position="580"/>
    </location>
</feature>
<keyword evidence="5" id="KW-1185">Reference proteome</keyword>
<dbReference type="RefSeq" id="WP_099334000.1">
    <property type="nucleotide sequence ID" value="NZ_CP042812.1"/>
</dbReference>
<dbReference type="Proteomes" id="UP000221384">
    <property type="component" value="Unassembled WGS sequence"/>
</dbReference>
<dbReference type="EMBL" id="NWVW01000004">
    <property type="protein sequence ID" value="PHO10318.1"/>
    <property type="molecule type" value="Genomic_DNA"/>
</dbReference>
<protein>
    <submittedName>
        <fullName evidence="4">Terminase</fullName>
    </submittedName>
</protein>
<name>A0ABX4LRG0_9BACT</name>
<feature type="region of interest" description="Disordered" evidence="1">
    <location>
        <begin position="591"/>
        <end position="616"/>
    </location>
</feature>
<dbReference type="InterPro" id="IPR008866">
    <property type="entry name" value="Phage_lambda_GpA-like"/>
</dbReference>
<gene>
    <name evidence="4" type="ORF">CPG37_04530</name>
</gene>
<organism evidence="4 5">
    <name type="scientific">Malaciobacter canalis</name>
    <dbReference type="NCBI Taxonomy" id="1912871"/>
    <lineage>
        <taxon>Bacteria</taxon>
        <taxon>Pseudomonadati</taxon>
        <taxon>Campylobacterota</taxon>
        <taxon>Epsilonproteobacteria</taxon>
        <taxon>Campylobacterales</taxon>
        <taxon>Arcobacteraceae</taxon>
        <taxon>Malaciobacter</taxon>
    </lineage>
</organism>
<reference evidence="4 5" key="1">
    <citation type="submission" date="2017-09" db="EMBL/GenBank/DDBJ databases">
        <authorList>
            <person name="Perez-Cataluna A."/>
            <person name="Figueras M.J."/>
            <person name="Salas-Masso N."/>
        </authorList>
    </citation>
    <scope>NUCLEOTIDE SEQUENCE [LARGE SCALE GENOMIC DNA]</scope>
    <source>
        <strain evidence="4 5">F138-33</strain>
    </source>
</reference>
<dbReference type="PANTHER" id="PTHR34413">
    <property type="entry name" value="PROPHAGE TAIL FIBER ASSEMBLY PROTEIN HOMOLOG TFAE-RELATED-RELATED"/>
    <property type="match status" value="1"/>
</dbReference>
<evidence type="ECO:0000313" key="4">
    <source>
        <dbReference type="EMBL" id="PHO10318.1"/>
    </source>
</evidence>
<evidence type="ECO:0000313" key="5">
    <source>
        <dbReference type="Proteomes" id="UP000221384"/>
    </source>
</evidence>
<dbReference type="InterPro" id="IPR051220">
    <property type="entry name" value="TFA_Chaperone"/>
</dbReference>
<dbReference type="InterPro" id="IPR046454">
    <property type="entry name" value="GpA_endonuclease"/>
</dbReference>
<dbReference type="Pfam" id="PF05876">
    <property type="entry name" value="GpA_ATPase"/>
    <property type="match status" value="1"/>
</dbReference>
<evidence type="ECO:0000259" key="3">
    <source>
        <dbReference type="Pfam" id="PF20454"/>
    </source>
</evidence>
<dbReference type="HAMAP" id="MF_04144">
    <property type="entry name" value="TERL_LAMBDA"/>
    <property type="match status" value="1"/>
</dbReference>
<sequence length="616" mass="70839">MSCKPTLTVQQQKLLGYGQALLKPKPRLTGSQWADTYYYLSPESSAAPGKWKTLPYQVEPIDCMTDEITEQVTWWKSARIGYTKCINIAVAYHVHQNPASILLAQPTEDEALGYAEDEIEPMIRDNDVVSDLIGKTTKKGRNKKEKTAKKMYPGGILELVGAHSPRNFRRRTVRVFIGDEIDGWEQSAGKEGDQISLGKKRTNDFWNRKIILGSSPTTDHLSKIKPEFEKGDQRYYYVPCPHCGYKHKLEFKNFDMPRTEDGDLIEDEVGFFCPNCGSKYTEEHKIEMIEKGEWIATKPFKGHASFHIWAAYSYNANSSWVAIAKEWFEVQGNIQKLKTFTNLVLGETWEEEQGDEIEDDELLERREDYTTLPNEAIVLTCGVDTQDDRLEGEIKAWGIGEESWGKLAFRIEGSPAQSKVWEDLDDIIFSTYKREDGVELRVLCTCIDSGGHFTNDVYKYCKKRESRRVFAIKGANTPGKPIVSRPTTSNKLKVKLFTVGTDTAKELIFSRLKLEEFGEGYMHFNKTYDKKYFQMLTAEKVINTYKNGKAVRIYKQIRARNEALDYTVYNLAALNILNPNFQKIQERLKPVEKKEKQPKQRKQLTRKRGGFVNGWK</sequence>
<feature type="domain" description="Phage terminase large subunit GpA ATPase" evidence="2">
    <location>
        <begin position="45"/>
        <end position="294"/>
    </location>
</feature>
<proteinExistence type="inferred from homology"/>
<accession>A0ABX4LRG0</accession>
<dbReference type="InterPro" id="IPR046453">
    <property type="entry name" value="GpA_ATPase"/>
</dbReference>
<comment type="caution">
    <text evidence="4">The sequence shown here is derived from an EMBL/GenBank/DDBJ whole genome shotgun (WGS) entry which is preliminary data.</text>
</comment>
<dbReference type="PANTHER" id="PTHR34413:SF2">
    <property type="entry name" value="PROPHAGE TAIL FIBER ASSEMBLY PROTEIN HOMOLOG TFAE-RELATED"/>
    <property type="match status" value="1"/>
</dbReference>
<feature type="compositionally biased region" description="Basic residues" evidence="1">
    <location>
        <begin position="599"/>
        <end position="609"/>
    </location>
</feature>